<protein>
    <submittedName>
        <fullName evidence="4">Uncharacterized protein</fullName>
    </submittedName>
</protein>
<dbReference type="InterPro" id="IPR001611">
    <property type="entry name" value="Leu-rich_rpt"/>
</dbReference>
<dbReference type="Pfam" id="PF00560">
    <property type="entry name" value="LRR_1"/>
    <property type="match status" value="1"/>
</dbReference>
<name>A0AAD8KGB3_TARER</name>
<dbReference type="Gene3D" id="3.80.10.10">
    <property type="entry name" value="Ribonuclease Inhibitor"/>
    <property type="match status" value="2"/>
</dbReference>
<reference evidence="4" key="1">
    <citation type="journal article" date="2023" name="bioRxiv">
        <title>Improved chromosome-level genome assembly for marigold (Tagetes erecta).</title>
        <authorList>
            <person name="Jiang F."/>
            <person name="Yuan L."/>
            <person name="Wang S."/>
            <person name="Wang H."/>
            <person name="Xu D."/>
            <person name="Wang A."/>
            <person name="Fan W."/>
        </authorList>
    </citation>
    <scope>NUCLEOTIDE SEQUENCE</scope>
    <source>
        <strain evidence="4">WSJ</strain>
        <tissue evidence="4">Leaf</tissue>
    </source>
</reference>
<dbReference type="AlphaFoldDB" id="A0AAD8KGB3"/>
<dbReference type="GO" id="GO:0051707">
    <property type="term" value="P:response to other organism"/>
    <property type="evidence" value="ECO:0007669"/>
    <property type="project" value="UniProtKB-ARBA"/>
</dbReference>
<dbReference type="EMBL" id="JAUHHV010000006">
    <property type="protein sequence ID" value="KAK1422154.1"/>
    <property type="molecule type" value="Genomic_DNA"/>
</dbReference>
<evidence type="ECO:0000313" key="4">
    <source>
        <dbReference type="EMBL" id="KAK1422154.1"/>
    </source>
</evidence>
<keyword evidence="3" id="KW-0732">Signal</keyword>
<dbReference type="Proteomes" id="UP001229421">
    <property type="component" value="Unassembled WGS sequence"/>
</dbReference>
<gene>
    <name evidence="4" type="ORF">QVD17_25075</name>
</gene>
<dbReference type="SMART" id="SM00369">
    <property type="entry name" value="LRR_TYP"/>
    <property type="match status" value="5"/>
</dbReference>
<keyword evidence="2" id="KW-0677">Repeat</keyword>
<feature type="chain" id="PRO_5041979466" evidence="3">
    <location>
        <begin position="22"/>
        <end position="427"/>
    </location>
</feature>
<keyword evidence="1" id="KW-0433">Leucine-rich repeat</keyword>
<evidence type="ECO:0000256" key="1">
    <source>
        <dbReference type="ARBA" id="ARBA00022614"/>
    </source>
</evidence>
<organism evidence="4 5">
    <name type="scientific">Tagetes erecta</name>
    <name type="common">African marigold</name>
    <dbReference type="NCBI Taxonomy" id="13708"/>
    <lineage>
        <taxon>Eukaryota</taxon>
        <taxon>Viridiplantae</taxon>
        <taxon>Streptophyta</taxon>
        <taxon>Embryophyta</taxon>
        <taxon>Tracheophyta</taxon>
        <taxon>Spermatophyta</taxon>
        <taxon>Magnoliopsida</taxon>
        <taxon>eudicotyledons</taxon>
        <taxon>Gunneridae</taxon>
        <taxon>Pentapetalae</taxon>
        <taxon>asterids</taxon>
        <taxon>campanulids</taxon>
        <taxon>Asterales</taxon>
        <taxon>Asteraceae</taxon>
        <taxon>Asteroideae</taxon>
        <taxon>Heliantheae alliance</taxon>
        <taxon>Tageteae</taxon>
        <taxon>Tagetes</taxon>
    </lineage>
</organism>
<comment type="caution">
    <text evidence="4">The sequence shown here is derived from an EMBL/GenBank/DDBJ whole genome shotgun (WGS) entry which is preliminary data.</text>
</comment>
<evidence type="ECO:0000256" key="2">
    <source>
        <dbReference type="ARBA" id="ARBA00022737"/>
    </source>
</evidence>
<evidence type="ECO:0000313" key="5">
    <source>
        <dbReference type="Proteomes" id="UP001229421"/>
    </source>
</evidence>
<dbReference type="PROSITE" id="PS51450">
    <property type="entry name" value="LRR"/>
    <property type="match status" value="1"/>
</dbReference>
<dbReference type="GO" id="GO:0006952">
    <property type="term" value="P:defense response"/>
    <property type="evidence" value="ECO:0007669"/>
    <property type="project" value="UniProtKB-ARBA"/>
</dbReference>
<dbReference type="Pfam" id="PF13855">
    <property type="entry name" value="LRR_8"/>
    <property type="match status" value="2"/>
</dbReference>
<dbReference type="InterPro" id="IPR053213">
    <property type="entry name" value="RLP29"/>
</dbReference>
<dbReference type="SUPFAM" id="SSF52058">
    <property type="entry name" value="L domain-like"/>
    <property type="match status" value="1"/>
</dbReference>
<dbReference type="InterPro" id="IPR003591">
    <property type="entry name" value="Leu-rich_rpt_typical-subtyp"/>
</dbReference>
<dbReference type="PANTHER" id="PTHR48009">
    <property type="entry name" value="LEUCINE-RICH REPEAT (LRR) FAMILY PROTEIN"/>
    <property type="match status" value="1"/>
</dbReference>
<dbReference type="PANTHER" id="PTHR48009:SF7">
    <property type="entry name" value="LEUCINE-RICH REPEAT (LRR) FAMILY PROTEIN"/>
    <property type="match status" value="1"/>
</dbReference>
<sequence>MPHLFSPIFFLNFIIIFTNFCFHTNSITHWEDIQSLKQFRNGVDSTSISPGSCLSSWNFTLDPCDSLSGEQFTCGIRCDVVISNVSRITDLTLDRAGYSGSLGSGSSSWNLPYLQTLDLTNNYFTGSIPGSFSKLTRLQRLSLSTNSLNGSIPDSLPDSLEELYLDNNNLHGVIPNSLNRLKNLKRLELQGNQLTNSFPELTQLSNLYFLDVSNNQISGELPAGFPPNLISLAMRNNSISGDIVQTNLINNTLYLQVLDLSYNNLTGDIPAELFTHPSLQQLTLANNQFRRVKTPANWEQNINKSELIAIDLSDNNIHGFLPGFMGYMPKLSALSLERNKFSGEIPTQYAVKTVVDDGEMGRFERLLLGGNYLYGLIPGPFLRVKSGSGSVIGLGDNCLYECVASFWFCEGGVQKSVVECKRFGGVN</sequence>
<keyword evidence="5" id="KW-1185">Reference proteome</keyword>
<accession>A0AAD8KGB3</accession>
<dbReference type="FunFam" id="3.80.10.10:FF:000383">
    <property type="entry name" value="Leucine-rich repeat receptor protein kinase EMS1"/>
    <property type="match status" value="1"/>
</dbReference>
<feature type="signal peptide" evidence="3">
    <location>
        <begin position="1"/>
        <end position="21"/>
    </location>
</feature>
<dbReference type="InterPro" id="IPR032675">
    <property type="entry name" value="LRR_dom_sf"/>
</dbReference>
<evidence type="ECO:0000256" key="3">
    <source>
        <dbReference type="SAM" id="SignalP"/>
    </source>
</evidence>
<proteinExistence type="predicted"/>